<dbReference type="GO" id="GO:0004519">
    <property type="term" value="F:endonuclease activity"/>
    <property type="evidence" value="ECO:0007669"/>
    <property type="project" value="UniProtKB-KW"/>
</dbReference>
<dbReference type="SUPFAM" id="SSF54060">
    <property type="entry name" value="His-Me finger endonucleases"/>
    <property type="match status" value="1"/>
</dbReference>
<proteinExistence type="predicted"/>
<dbReference type="Pfam" id="PF13392">
    <property type="entry name" value="HNH_3"/>
    <property type="match status" value="1"/>
</dbReference>
<evidence type="ECO:0000259" key="1">
    <source>
        <dbReference type="Pfam" id="PF13392"/>
    </source>
</evidence>
<dbReference type="Gene3D" id="3.90.75.20">
    <property type="match status" value="1"/>
</dbReference>
<organism evidence="2 3">
    <name type="scientific">Rahnella laticis</name>
    <dbReference type="NCBI Taxonomy" id="2787622"/>
    <lineage>
        <taxon>Bacteria</taxon>
        <taxon>Pseudomonadati</taxon>
        <taxon>Pseudomonadota</taxon>
        <taxon>Gammaproteobacteria</taxon>
        <taxon>Enterobacterales</taxon>
        <taxon>Yersiniaceae</taxon>
        <taxon>Rahnella</taxon>
    </lineage>
</organism>
<keyword evidence="2" id="KW-0255">Endonuclease</keyword>
<feature type="domain" description="HNH nuclease" evidence="1">
    <location>
        <begin position="107"/>
        <end position="148"/>
    </location>
</feature>
<reference evidence="2 3" key="1">
    <citation type="submission" date="2020-11" db="EMBL/GenBank/DDBJ databases">
        <title>Taxonomic investigation of Rahnella strains.</title>
        <authorList>
            <person name="Lee S.D."/>
        </authorList>
    </citation>
    <scope>NUCLEOTIDE SEQUENCE [LARGE SCALE GENOMIC DNA]</scope>
    <source>
        <strain evidence="2 3">SAP-17</strain>
    </source>
</reference>
<keyword evidence="2" id="KW-0378">Hydrolase</keyword>
<evidence type="ECO:0000313" key="3">
    <source>
        <dbReference type="Proteomes" id="UP000636811"/>
    </source>
</evidence>
<dbReference type="Proteomes" id="UP000636811">
    <property type="component" value="Unassembled WGS sequence"/>
</dbReference>
<comment type="caution">
    <text evidence="2">The sequence shown here is derived from an EMBL/GenBank/DDBJ whole genome shotgun (WGS) entry which is preliminary data.</text>
</comment>
<sequence length="225" mass="25980">MQEGDEERYEMNNDLEKFSEERLMEIQKKLSAGVLIDTTEASLVRDAIEIAVAANGSNYDITVYQLRDYLHYDPVTGIFTRRSDGLQIGSKNDEGYLYITCFGHVRPAHRMAYYYMTGRLPKTVDHIDRVKTNNEWKNLREATNAENQWNKAMKRNNTSGVKGVYWSKKDNRWIAEIRLNGARHYVGSYRDMEDAKLAISEKRKVLHGAFFVEDGQVAAPKPESE</sequence>
<dbReference type="EMBL" id="JADOBI010000001">
    <property type="protein sequence ID" value="MBF7978096.1"/>
    <property type="molecule type" value="Genomic_DNA"/>
</dbReference>
<keyword evidence="2" id="KW-0540">Nuclease</keyword>
<dbReference type="InterPro" id="IPR016177">
    <property type="entry name" value="DNA-bd_dom_sf"/>
</dbReference>
<dbReference type="InterPro" id="IPR003615">
    <property type="entry name" value="HNH_nuc"/>
</dbReference>
<dbReference type="InterPro" id="IPR044925">
    <property type="entry name" value="His-Me_finger_sf"/>
</dbReference>
<accession>A0ABS0DZU4</accession>
<protein>
    <submittedName>
        <fullName evidence="2">HNH endonuclease</fullName>
    </submittedName>
</protein>
<dbReference type="RefSeq" id="WP_195812710.1">
    <property type="nucleotide sequence ID" value="NZ_JADOBI010000001.1"/>
</dbReference>
<evidence type="ECO:0000313" key="2">
    <source>
        <dbReference type="EMBL" id="MBF7978096.1"/>
    </source>
</evidence>
<gene>
    <name evidence="2" type="ORF">IV433_01580</name>
</gene>
<keyword evidence="3" id="KW-1185">Reference proteome</keyword>
<dbReference type="SUPFAM" id="SSF54171">
    <property type="entry name" value="DNA-binding domain"/>
    <property type="match status" value="1"/>
</dbReference>
<name>A0ABS0DZU4_9GAMM</name>
<dbReference type="Gene3D" id="1.20.5.2050">
    <property type="match status" value="1"/>
</dbReference>